<evidence type="ECO:0000256" key="1">
    <source>
        <dbReference type="SAM" id="Phobius"/>
    </source>
</evidence>
<evidence type="ECO:0000313" key="5">
    <source>
        <dbReference type="Proteomes" id="UP000091969"/>
    </source>
</evidence>
<dbReference type="InterPro" id="IPR050640">
    <property type="entry name" value="Bact_2-comp_sensor_kinase"/>
</dbReference>
<reference evidence="4 5" key="1">
    <citation type="submission" date="2016-06" db="EMBL/GenBank/DDBJ databases">
        <title>Genome sequence of Tepidimonas fonticaldi PL17.</title>
        <authorList>
            <person name="Pinnaka A.K."/>
        </authorList>
    </citation>
    <scope>NUCLEOTIDE SEQUENCE [LARGE SCALE GENOMIC DNA]</scope>
    <source>
        <strain evidence="4 5">PL17</strain>
    </source>
</reference>
<organism evidence="4 5">
    <name type="scientific">Tepidimonas fonticaldi</name>
    <dbReference type="NCBI Taxonomy" id="1101373"/>
    <lineage>
        <taxon>Bacteria</taxon>
        <taxon>Pseudomonadati</taxon>
        <taxon>Pseudomonadota</taxon>
        <taxon>Betaproteobacteria</taxon>
        <taxon>Burkholderiales</taxon>
        <taxon>Tepidimonas</taxon>
    </lineage>
</organism>
<feature type="transmembrane region" description="Helical" evidence="1">
    <location>
        <begin position="77"/>
        <end position="95"/>
    </location>
</feature>
<evidence type="ECO:0000259" key="3">
    <source>
        <dbReference type="Pfam" id="PF06580"/>
    </source>
</evidence>
<feature type="domain" description="Histidine kinase/HSP90-like ATPase" evidence="2">
    <location>
        <begin position="253"/>
        <end position="354"/>
    </location>
</feature>
<dbReference type="Pfam" id="PF02518">
    <property type="entry name" value="HATPase_c"/>
    <property type="match status" value="1"/>
</dbReference>
<keyword evidence="1" id="KW-0472">Membrane</keyword>
<dbReference type="GO" id="GO:0000155">
    <property type="term" value="F:phosphorelay sensor kinase activity"/>
    <property type="evidence" value="ECO:0007669"/>
    <property type="project" value="InterPro"/>
</dbReference>
<dbReference type="InterPro" id="IPR010559">
    <property type="entry name" value="Sig_transdc_His_kin_internal"/>
</dbReference>
<dbReference type="InterPro" id="IPR036890">
    <property type="entry name" value="HATPase_C_sf"/>
</dbReference>
<keyword evidence="1" id="KW-0812">Transmembrane</keyword>
<dbReference type="Gene3D" id="3.30.565.10">
    <property type="entry name" value="Histidine kinase-like ATPase, C-terminal domain"/>
    <property type="match status" value="1"/>
</dbReference>
<sequence length="368" mass="39713">MAWLTRSRRPRWPVRLLVVVAFNALIGVLLPRGDAYGLWGNLLAAQCIGLSIWALIDGGLYGMSQRFGGAIRPLPTAAWVIAAVPLGYAVGSIVADGLLGHPLGHTWRAAPTTTLRMLLISLVAGGVATYVFVARELLARARLAEVEAQRQASEARLKLLEAQLDPHMLFNTLANLRALIGVDPAAAQRMVDRMNRYLRATLSGSRTDWHPLAQEFERVQDYLELMQVRMGDRLRFRLLLPPALQVVPVPPLLLQPLVENAIRHGLEPVVQGGWIEVRAAVDGPDGMLVIEVRDSGGRFDPAGGDAPPAASTGTHFGLEQVRARLAACYGAQAGLELLAEPGPTTVARVRLPVRPPTSGDGVRPSLAL</sequence>
<dbReference type="GO" id="GO:0016020">
    <property type="term" value="C:membrane"/>
    <property type="evidence" value="ECO:0007669"/>
    <property type="project" value="InterPro"/>
</dbReference>
<dbReference type="SUPFAM" id="SSF55874">
    <property type="entry name" value="ATPase domain of HSP90 chaperone/DNA topoisomerase II/histidine kinase"/>
    <property type="match status" value="1"/>
</dbReference>
<evidence type="ECO:0000313" key="4">
    <source>
        <dbReference type="EMBL" id="OBS29866.1"/>
    </source>
</evidence>
<feature type="transmembrane region" description="Helical" evidence="1">
    <location>
        <begin position="12"/>
        <end position="30"/>
    </location>
</feature>
<protein>
    <submittedName>
        <fullName evidence="4">Uncharacterized protein</fullName>
    </submittedName>
</protein>
<dbReference type="EMBL" id="LZDH01000065">
    <property type="protein sequence ID" value="OBS29866.1"/>
    <property type="molecule type" value="Genomic_DNA"/>
</dbReference>
<feature type="transmembrane region" description="Helical" evidence="1">
    <location>
        <begin position="115"/>
        <end position="133"/>
    </location>
</feature>
<dbReference type="Proteomes" id="UP000091969">
    <property type="component" value="Unassembled WGS sequence"/>
</dbReference>
<gene>
    <name evidence="4" type="ORF">A9O67_08520</name>
</gene>
<feature type="transmembrane region" description="Helical" evidence="1">
    <location>
        <begin position="36"/>
        <end position="56"/>
    </location>
</feature>
<keyword evidence="5" id="KW-1185">Reference proteome</keyword>
<proteinExistence type="predicted"/>
<dbReference type="OrthoDB" id="2514702at2"/>
<dbReference type="InterPro" id="IPR003594">
    <property type="entry name" value="HATPase_dom"/>
</dbReference>
<dbReference type="AlphaFoldDB" id="A0A1A6DT53"/>
<evidence type="ECO:0000259" key="2">
    <source>
        <dbReference type="Pfam" id="PF02518"/>
    </source>
</evidence>
<accession>A0A1A6DT53</accession>
<name>A0A1A6DT53_9BURK</name>
<dbReference type="STRING" id="1101373.A9O67_08520"/>
<feature type="domain" description="Signal transduction histidine kinase internal region" evidence="3">
    <location>
        <begin position="155"/>
        <end position="234"/>
    </location>
</feature>
<dbReference type="PANTHER" id="PTHR34220:SF9">
    <property type="entry name" value="SIGNAL TRANSDUCTION HISTIDINE KINASE INTERNAL REGION DOMAIN-CONTAINING PROTEIN"/>
    <property type="match status" value="1"/>
</dbReference>
<comment type="caution">
    <text evidence="4">The sequence shown here is derived from an EMBL/GenBank/DDBJ whole genome shotgun (WGS) entry which is preliminary data.</text>
</comment>
<dbReference type="PANTHER" id="PTHR34220">
    <property type="entry name" value="SENSOR HISTIDINE KINASE YPDA"/>
    <property type="match status" value="1"/>
</dbReference>
<dbReference type="Pfam" id="PF06580">
    <property type="entry name" value="His_kinase"/>
    <property type="match status" value="1"/>
</dbReference>
<keyword evidence="1" id="KW-1133">Transmembrane helix</keyword>